<dbReference type="InterPro" id="IPR000719">
    <property type="entry name" value="Prot_kinase_dom"/>
</dbReference>
<proteinExistence type="inferred from homology"/>
<dbReference type="InterPro" id="IPR008271">
    <property type="entry name" value="Ser/Thr_kinase_AS"/>
</dbReference>
<evidence type="ECO:0000259" key="11">
    <source>
        <dbReference type="PROSITE" id="PS50011"/>
    </source>
</evidence>
<dbReference type="RefSeq" id="XP_019913166.1">
    <property type="nucleotide sequence ID" value="XM_020057632.1"/>
</dbReference>
<dbReference type="Gene3D" id="1.10.510.10">
    <property type="entry name" value="Transferase(Phosphotransferase) domain 1"/>
    <property type="match status" value="1"/>
</dbReference>
<feature type="region of interest" description="Disordered" evidence="10">
    <location>
        <begin position="390"/>
        <end position="415"/>
    </location>
</feature>
<evidence type="ECO:0000256" key="8">
    <source>
        <dbReference type="ARBA" id="ARBA00049299"/>
    </source>
</evidence>
<dbReference type="GO" id="GO:0005524">
    <property type="term" value="F:ATP binding"/>
    <property type="evidence" value="ECO:0007669"/>
    <property type="project" value="UniProtKB-KW"/>
</dbReference>
<evidence type="ECO:0000256" key="5">
    <source>
        <dbReference type="ARBA" id="ARBA00038035"/>
    </source>
</evidence>
<dbReference type="PROSITE" id="PS00108">
    <property type="entry name" value="PROTEIN_KINASE_ST"/>
    <property type="match status" value="1"/>
</dbReference>
<feature type="compositionally biased region" description="Basic and acidic residues" evidence="10">
    <location>
        <begin position="537"/>
        <end position="548"/>
    </location>
</feature>
<dbReference type="Pfam" id="PF00069">
    <property type="entry name" value="Pkinase"/>
    <property type="match status" value="1"/>
</dbReference>
<evidence type="ECO:0000256" key="10">
    <source>
        <dbReference type="SAM" id="MobiDB-lite"/>
    </source>
</evidence>
<feature type="compositionally biased region" description="Basic and acidic residues" evidence="10">
    <location>
        <begin position="1633"/>
        <end position="1688"/>
    </location>
</feature>
<evidence type="ECO:0000256" key="4">
    <source>
        <dbReference type="ARBA" id="ARBA00022840"/>
    </source>
</evidence>
<dbReference type="OrthoDB" id="10252354at2759"/>
<comment type="catalytic activity">
    <reaction evidence="7">
        <text>L-seryl-[protein] + ATP = O-phospho-L-seryl-[protein] + ADP + H(+)</text>
        <dbReference type="Rhea" id="RHEA:17989"/>
        <dbReference type="Rhea" id="RHEA-COMP:9863"/>
        <dbReference type="Rhea" id="RHEA-COMP:11604"/>
        <dbReference type="ChEBI" id="CHEBI:15378"/>
        <dbReference type="ChEBI" id="CHEBI:29999"/>
        <dbReference type="ChEBI" id="CHEBI:30616"/>
        <dbReference type="ChEBI" id="CHEBI:83421"/>
        <dbReference type="ChEBI" id="CHEBI:456216"/>
        <dbReference type="EC" id="2.7.12.2"/>
    </reaction>
</comment>
<feature type="compositionally biased region" description="Basic and acidic residues" evidence="10">
    <location>
        <begin position="593"/>
        <end position="609"/>
    </location>
</feature>
<keyword evidence="2" id="KW-0547">Nucleotide-binding</keyword>
<evidence type="ECO:0000256" key="3">
    <source>
        <dbReference type="ARBA" id="ARBA00022777"/>
    </source>
</evidence>
<keyword evidence="1" id="KW-0808">Transferase</keyword>
<evidence type="ECO:0000256" key="1">
    <source>
        <dbReference type="ARBA" id="ARBA00022679"/>
    </source>
</evidence>
<name>A0A1B1DUK8_9APIC</name>
<evidence type="ECO:0000256" key="6">
    <source>
        <dbReference type="ARBA" id="ARBA00038999"/>
    </source>
</evidence>
<gene>
    <name evidence="12" type="ORF">PCOAH_00008220</name>
</gene>
<keyword evidence="3 12" id="KW-0418">Kinase</keyword>
<comment type="catalytic activity">
    <reaction evidence="9">
        <text>L-tyrosyl-[protein] + ATP = O-phospho-L-tyrosyl-[protein] + ADP + H(+)</text>
        <dbReference type="Rhea" id="RHEA:10596"/>
        <dbReference type="Rhea" id="RHEA-COMP:10136"/>
        <dbReference type="Rhea" id="RHEA-COMP:20101"/>
        <dbReference type="ChEBI" id="CHEBI:15378"/>
        <dbReference type="ChEBI" id="CHEBI:30616"/>
        <dbReference type="ChEBI" id="CHEBI:46858"/>
        <dbReference type="ChEBI" id="CHEBI:61978"/>
        <dbReference type="ChEBI" id="CHEBI:456216"/>
        <dbReference type="EC" id="2.7.12.2"/>
    </reaction>
</comment>
<feature type="domain" description="Protein kinase" evidence="11">
    <location>
        <begin position="1611"/>
        <end position="1934"/>
    </location>
</feature>
<feature type="compositionally biased region" description="Basic and acidic residues" evidence="10">
    <location>
        <begin position="279"/>
        <end position="297"/>
    </location>
</feature>
<dbReference type="EC" id="2.7.12.2" evidence="6"/>
<dbReference type="VEuPathDB" id="PlasmoDB:PCOAH_00008220"/>
<dbReference type="SUPFAM" id="SSF56112">
    <property type="entry name" value="Protein kinase-like (PK-like)"/>
    <property type="match status" value="1"/>
</dbReference>
<feature type="region of interest" description="Disordered" evidence="10">
    <location>
        <begin position="279"/>
        <end position="332"/>
    </location>
</feature>
<evidence type="ECO:0000256" key="7">
    <source>
        <dbReference type="ARBA" id="ARBA00049014"/>
    </source>
</evidence>
<feature type="region of interest" description="Disordered" evidence="10">
    <location>
        <begin position="430"/>
        <end position="454"/>
    </location>
</feature>
<dbReference type="InterPro" id="IPR011009">
    <property type="entry name" value="Kinase-like_dom_sf"/>
</dbReference>
<dbReference type="GeneID" id="30907545"/>
<comment type="catalytic activity">
    <reaction evidence="8">
        <text>L-threonyl-[protein] + ATP = O-phospho-L-threonyl-[protein] + ADP + H(+)</text>
        <dbReference type="Rhea" id="RHEA:46608"/>
        <dbReference type="Rhea" id="RHEA-COMP:11060"/>
        <dbReference type="Rhea" id="RHEA-COMP:11605"/>
        <dbReference type="ChEBI" id="CHEBI:15378"/>
        <dbReference type="ChEBI" id="CHEBI:30013"/>
        <dbReference type="ChEBI" id="CHEBI:30616"/>
        <dbReference type="ChEBI" id="CHEBI:61977"/>
        <dbReference type="ChEBI" id="CHEBI:456216"/>
        <dbReference type="EC" id="2.7.12.2"/>
    </reaction>
</comment>
<dbReference type="PANTHER" id="PTHR48013:SF9">
    <property type="entry name" value="DUAL SPECIFICITY MITOGEN-ACTIVATED PROTEIN KINASE KINASE 5"/>
    <property type="match status" value="1"/>
</dbReference>
<organism evidence="12 13">
    <name type="scientific">Plasmodium coatneyi</name>
    <dbReference type="NCBI Taxonomy" id="208452"/>
    <lineage>
        <taxon>Eukaryota</taxon>
        <taxon>Sar</taxon>
        <taxon>Alveolata</taxon>
        <taxon>Apicomplexa</taxon>
        <taxon>Aconoidasida</taxon>
        <taxon>Haemosporida</taxon>
        <taxon>Plasmodiidae</taxon>
        <taxon>Plasmodium</taxon>
    </lineage>
</organism>
<evidence type="ECO:0000313" key="13">
    <source>
        <dbReference type="Proteomes" id="UP000092716"/>
    </source>
</evidence>
<protein>
    <recommendedName>
        <fullName evidence="6">mitogen-activated protein kinase kinase</fullName>
        <ecNumber evidence="6">2.7.12.2</ecNumber>
    </recommendedName>
</protein>
<dbReference type="Proteomes" id="UP000092716">
    <property type="component" value="Chromosome 4"/>
</dbReference>
<feature type="region of interest" description="Disordered" evidence="10">
    <location>
        <begin position="574"/>
        <end position="627"/>
    </location>
</feature>
<feature type="compositionally biased region" description="Basic and acidic residues" evidence="10">
    <location>
        <begin position="2024"/>
        <end position="2057"/>
    </location>
</feature>
<feature type="region of interest" description="Disordered" evidence="10">
    <location>
        <begin position="1406"/>
        <end position="1447"/>
    </location>
</feature>
<feature type="compositionally biased region" description="Basic and acidic residues" evidence="10">
    <location>
        <begin position="431"/>
        <end position="443"/>
    </location>
</feature>
<feature type="region of interest" description="Disordered" evidence="10">
    <location>
        <begin position="2024"/>
        <end position="2061"/>
    </location>
</feature>
<sequence>MFSVEAENTLGYGKKKTSKKFTTHGGVKRLETDKKIKREGKEAHEVDHNEVTNNVPIMFARGMKVGQKKCLMGENGKDNPGEETALSQEAPHLRVNLTSEEADEGTHSTMMNETNVISKITPVAEFLRSSSQEPAWGDNTLVRDKSTMRYSLPRRNISVDCENEGKTSLLVSPSNESNNPLTCYPKGYHRRGCCSHVPPQHFERHISKAVNLTKMKLEKCEGSNSESGEFTNGIFESVKGSMSKDSHLGNTLAKRNIMNWDNNDFALCGNSVVNLEGKLQDDENGVHENEERTKGGETDMSTVRSAESVDDAATHGGIQDRENHQMGNLNNGDAATFDVVKLGNSPIGSHHSDDNILEYKNEEKNWEHSKMEGEACNGINSGSAIRNPVSVEGKSESIGSDIASPEGAEMEGTEKKARTVNIHPIAQGDITHPEEREGKREQTHNALRSNGTERQTLFSADIGKKKMLHSLNEVEIKTDNCTYRCVHHINRAAKVYSNVSTVNFLKNNVIFLRKRRGNNACKKDGNRRSCSSSSRNVKKEGDGKCKDLPKEHGVVQHIRNTILLAPKGTSIFVEKGETNGKFPSRGRKGNSSSDREKGDMVRGDEKEPTSPHLEGTSNRETSPNRLRNESRLMMKQGGERPFVVNGYICDFNEGQSSSHEKVLSSGYSRRMDTMEDQSSPLNWKFNVTDELKGGSSPYSIQNIDVKRKPCVAGQVGLKTDKTPLEKEKNCDNVWNGKKEKRLHFSSVKFGRGGRHSNLATGKTIQYKLFHVHDMFSNTHLGEPKGEEEANMKDRRTNHPFSSVHHRVVTAHDKLTTGVDVTQKVGEEHSPVSRSNHSDHIMNIMSGSKNQRQNDSMRSGHVRNSKNEFCMNGTNYGIISIPNWASRQNIQVSTPSQMNFTRCGGQDVTNKPFCGDQAGSEEKVGQGGNYPPMKETLLDRINKSIFSTNRKNEMDHSCMQLELENIKIKEEDHRRRVKNQNVKDVFPLKSGRTIFPLFTPIRRSDKTKNKKVFHIRNRNGYVVQDSPEMSPTVATNRSNDVHVNEFVKNKLLAKGGGECNFPPNCTTHMREESNVGSSNGFYYDRIEGSNNPYVNNCKRNEDKWRHPLDSLLKNCYKERRNNTTGEKYTNRNFIINRSRNNLKNEYKAFGISEEGTSSAPLANCEGNYTQEHSRGDVLKRSDVDKSCVSGRADQLNKISGSEIDVKDGEMGRTYLDRAQSEYHRTMCEDRENVKELNKQKTETNLCGKNNNPIPEQTERFNFFHSEHDLFNGEKLRLYFSKGKNALHNGIFKIRSEVGIFSIFKNFPFFEEGAKMSDAGGTNQESISYECRYNAELVCRPGGREVRDVAKVSAGAVDGGCTGEEDKNDETGTTAVNSQNGTREVHKIICGTSEVEELVCAGSDDGATGASGQIGSSPRSCSNGSKGRHSWNEFAGGKTSPGEGSQMSALSNQNDEVKDAKGGTLTEEDKCVLRRGDEEGSEISANIVRDDITNAVCETSQVEEKKCALFGKEQSDAFFCPKDGELRTADRANLGCSENLDLKRQKSDPTGSSNEMINNFEKIAERINFILDDTVEFFKKNLYVHNGYGSVKVYKEDTGWLGENTVGKWSRVYKINKVVCKGAHGVVFSAWRGEEGDDTGKQLEEKAEKDAGLEKENEVGEGTKEVEGTAGDSIDKRNDECIDEGNDKDSGQSSDQSSYDEENLVSLKIINLRYLSKENSLKRIMKEVHFLQICNHPNIVKYHESFFWPPCYLVIVCEFLSGGTLFDLYKKCGRITEDVLVHILDDVLKALNYLHNECPLCLVHRDIKPTNIVFSKSGVAKIVDFGSCEKVEDLKLREVVGTLYYISPEILKREKYNCSADIWSLGITIYESVMCALPWKGKKDIEESIKQIVDSSPKINLCSGFSKQFCFFVESCLQNNPEKRAKVAHLLGHKFLTKKRLLRRKPSSIFEIRDILKVNNGKRKNNIFRNFFKNIFFFNDKNKRRRNKALGSKSCEPEMFYQQLKRENFDFFEIKLRDENSRSLDHLHVGETKLGESENEEGGKEGGENGKAEPNVHDDGDAECAEVDVQRMNNLSSNYLDSKEDITKQADAA</sequence>
<dbReference type="PANTHER" id="PTHR48013">
    <property type="entry name" value="DUAL SPECIFICITY MITOGEN-ACTIVATED PROTEIN KINASE KINASE 5-RELATED"/>
    <property type="match status" value="1"/>
</dbReference>
<feature type="compositionally biased region" description="Polar residues" evidence="10">
    <location>
        <begin position="444"/>
        <end position="454"/>
    </location>
</feature>
<feature type="compositionally biased region" description="Polar residues" evidence="10">
    <location>
        <begin position="615"/>
        <end position="625"/>
    </location>
</feature>
<dbReference type="GO" id="GO:0004708">
    <property type="term" value="F:MAP kinase kinase activity"/>
    <property type="evidence" value="ECO:0007669"/>
    <property type="project" value="UniProtKB-EC"/>
</dbReference>
<feature type="region of interest" description="Disordered" evidence="10">
    <location>
        <begin position="521"/>
        <end position="548"/>
    </location>
</feature>
<feature type="region of interest" description="Disordered" evidence="10">
    <location>
        <begin position="1633"/>
        <end position="1697"/>
    </location>
</feature>
<reference evidence="13" key="1">
    <citation type="submission" date="2016-06" db="EMBL/GenBank/DDBJ databases">
        <title>First high quality genome sequence of Plasmodium coatneyi using continuous long reads from single molecule, real-time sequencing.</title>
        <authorList>
            <person name="Chien J.-T."/>
            <person name="Pakala S.B."/>
            <person name="Geraldo J.A."/>
            <person name="Lapp S.A."/>
            <person name="Barnwell J.W."/>
            <person name="Kissinger J.C."/>
            <person name="Galinski M.R."/>
            <person name="Humphrey J.C."/>
        </authorList>
    </citation>
    <scope>NUCLEOTIDE SEQUENCE [LARGE SCALE GENOMIC DNA]</scope>
    <source>
        <strain evidence="13">Hackeri</strain>
    </source>
</reference>
<evidence type="ECO:0000256" key="9">
    <source>
        <dbReference type="ARBA" id="ARBA00051693"/>
    </source>
</evidence>
<evidence type="ECO:0000313" key="12">
    <source>
        <dbReference type="EMBL" id="ANQ06471.1"/>
    </source>
</evidence>
<comment type="similarity">
    <text evidence="5">Belongs to the protein kinase superfamily. STE Ser/Thr protein kinase family. MAP kinase kinase subfamily.</text>
</comment>
<dbReference type="EMBL" id="CP016242">
    <property type="protein sequence ID" value="ANQ06471.1"/>
    <property type="molecule type" value="Genomic_DNA"/>
</dbReference>
<accession>A0A1B1DUK8</accession>
<dbReference type="KEGG" id="pcot:PCOAH_00008220"/>
<keyword evidence="4" id="KW-0067">ATP-binding</keyword>
<keyword evidence="13" id="KW-1185">Reference proteome</keyword>
<dbReference type="SMART" id="SM00220">
    <property type="entry name" value="S_TKc"/>
    <property type="match status" value="1"/>
</dbReference>
<evidence type="ECO:0000256" key="2">
    <source>
        <dbReference type="ARBA" id="ARBA00022741"/>
    </source>
</evidence>
<feature type="compositionally biased region" description="Polar residues" evidence="10">
    <location>
        <begin position="1411"/>
        <end position="1423"/>
    </location>
</feature>
<dbReference type="PROSITE" id="PS50011">
    <property type="entry name" value="PROTEIN_KINASE_DOM"/>
    <property type="match status" value="1"/>
</dbReference>